<dbReference type="EMBL" id="MJGC01000068">
    <property type="protein sequence ID" value="OEJ74255.1"/>
    <property type="molecule type" value="Genomic_DNA"/>
</dbReference>
<name>A0A1E5QHU6_9CYAN</name>
<proteinExistence type="predicted"/>
<dbReference type="RefSeq" id="WP_069968095.1">
    <property type="nucleotide sequence ID" value="NZ_CM124774.1"/>
</dbReference>
<organism evidence="1">
    <name type="scientific">Desertifilum tharense IPPAS B-1220</name>
    <dbReference type="NCBI Taxonomy" id="1781255"/>
    <lineage>
        <taxon>Bacteria</taxon>
        <taxon>Bacillati</taxon>
        <taxon>Cyanobacteriota</taxon>
        <taxon>Cyanophyceae</taxon>
        <taxon>Desertifilales</taxon>
        <taxon>Desertifilaceae</taxon>
        <taxon>Desertifilum</taxon>
    </lineage>
</organism>
<accession>A0A1E5QHU6</accession>
<gene>
    <name evidence="1" type="ORF">BH720_15325</name>
</gene>
<evidence type="ECO:0000313" key="1">
    <source>
        <dbReference type="EMBL" id="OEJ74255.1"/>
    </source>
</evidence>
<sequence length="134" mass="15247">MNAHTFDSHSAICPICHRARGIKPSELDCGLYVCHRCQERLVVTRSGHYVRDPFSPKHLSSRLLRRQSRPFARLLRDFGIAKPPSFLAVMASIVMLSLGLAATERLKGQEQPMHLLIERVQEAIDFRQTGDREP</sequence>
<comment type="caution">
    <text evidence="1">The sequence shown here is derived from an EMBL/GenBank/DDBJ whole genome shotgun (WGS) entry which is preliminary data.</text>
</comment>
<protein>
    <submittedName>
        <fullName evidence="1">Uncharacterized protein</fullName>
    </submittedName>
</protein>
<dbReference type="AlphaFoldDB" id="A0A1E5QHU6"/>
<reference evidence="1" key="1">
    <citation type="submission" date="2016-09" db="EMBL/GenBank/DDBJ databases">
        <title>Draft genome of thermotolerant cyanobacterium Desertifilum sp. strain IPPAS B-1220.</title>
        <authorList>
            <person name="Sinetova M.A."/>
            <person name="Bolakhan K."/>
            <person name="Zayadan B.K."/>
            <person name="Mironov K.S."/>
            <person name="Ustinova V."/>
            <person name="Kupriyanova E.V."/>
            <person name="Sidorov R.A."/>
            <person name="Skrypnik A.N."/>
            <person name="Gogoleva N.E."/>
            <person name="Gogolev Y.V."/>
            <person name="Los D.A."/>
        </authorList>
    </citation>
    <scope>NUCLEOTIDE SEQUENCE [LARGE SCALE GENOMIC DNA]</scope>
    <source>
        <strain evidence="1">IPPAS B-1220</strain>
    </source>
</reference>